<reference evidence="1 2" key="1">
    <citation type="journal article" date="2014" name="Agronomy (Basel)">
        <title>A Draft Genome Sequence for Ensete ventricosum, the Drought-Tolerant Tree Against Hunger.</title>
        <authorList>
            <person name="Harrison J."/>
            <person name="Moore K.A."/>
            <person name="Paszkiewicz K."/>
            <person name="Jones T."/>
            <person name="Grant M."/>
            <person name="Ambacheew D."/>
            <person name="Muzemil S."/>
            <person name="Studholme D.J."/>
        </authorList>
    </citation>
    <scope>NUCLEOTIDE SEQUENCE [LARGE SCALE GENOMIC DNA]</scope>
</reference>
<organism evidence="1 2">
    <name type="scientific">Ensete ventricosum</name>
    <name type="common">Abyssinian banana</name>
    <name type="synonym">Musa ensete</name>
    <dbReference type="NCBI Taxonomy" id="4639"/>
    <lineage>
        <taxon>Eukaryota</taxon>
        <taxon>Viridiplantae</taxon>
        <taxon>Streptophyta</taxon>
        <taxon>Embryophyta</taxon>
        <taxon>Tracheophyta</taxon>
        <taxon>Spermatophyta</taxon>
        <taxon>Magnoliopsida</taxon>
        <taxon>Liliopsida</taxon>
        <taxon>Zingiberales</taxon>
        <taxon>Musaceae</taxon>
        <taxon>Ensete</taxon>
    </lineage>
</organism>
<name>A0A426YRJ8_ENSVE</name>
<evidence type="ECO:0000313" key="2">
    <source>
        <dbReference type="Proteomes" id="UP000287651"/>
    </source>
</evidence>
<proteinExistence type="predicted"/>
<sequence length="89" mass="9762">MRYNFMTAGEDGCSKVMFSSLLVAIKVDGSEISLRAAMKTDDTERLLLVVLVAQGIAASCNQGRWQQQIAVDSIVQREMRAAVKGIKEI</sequence>
<evidence type="ECO:0000313" key="1">
    <source>
        <dbReference type="EMBL" id="RRT54325.1"/>
    </source>
</evidence>
<dbReference type="Proteomes" id="UP000287651">
    <property type="component" value="Unassembled WGS sequence"/>
</dbReference>
<accession>A0A426YRJ8</accession>
<dbReference type="EMBL" id="AMZH03010657">
    <property type="protein sequence ID" value="RRT54325.1"/>
    <property type="molecule type" value="Genomic_DNA"/>
</dbReference>
<dbReference type="AlphaFoldDB" id="A0A426YRJ8"/>
<gene>
    <name evidence="1" type="ORF">B296_00020082</name>
</gene>
<comment type="caution">
    <text evidence="1">The sequence shown here is derived from an EMBL/GenBank/DDBJ whole genome shotgun (WGS) entry which is preliminary data.</text>
</comment>
<protein>
    <submittedName>
        <fullName evidence="1">Uncharacterized protein</fullName>
    </submittedName>
</protein>